<dbReference type="PANTHER" id="PTHR37319">
    <property type="entry name" value="TRANSPOSASE"/>
    <property type="match status" value="1"/>
</dbReference>
<dbReference type="Gene3D" id="3.90.350.10">
    <property type="entry name" value="Transposase Inhibitor Protein From Tn5, Chain A, domain 1"/>
    <property type="match status" value="1"/>
</dbReference>
<reference evidence="3 4" key="1">
    <citation type="submission" date="2023-09" db="EMBL/GenBank/DDBJ databases">
        <authorList>
            <person name="Rey-Velasco X."/>
        </authorList>
    </citation>
    <scope>NUCLEOTIDE SEQUENCE [LARGE SCALE GENOMIC DNA]</scope>
    <source>
        <strain evidence="3 4">W345</strain>
    </source>
</reference>
<dbReference type="InterPro" id="IPR047768">
    <property type="entry name" value="Tn5p-like"/>
</dbReference>
<dbReference type="PANTHER" id="PTHR37319:SF1">
    <property type="entry name" value="TRANSPOSASE TN5 DIMERISATION DOMAIN-CONTAINING PROTEIN"/>
    <property type="match status" value="1"/>
</dbReference>
<dbReference type="Pfam" id="PF01609">
    <property type="entry name" value="DDE_Tnp_1"/>
    <property type="match status" value="1"/>
</dbReference>
<dbReference type="RefSeq" id="WP_311366410.1">
    <property type="nucleotide sequence ID" value="NZ_JAVRIC010000032.1"/>
</dbReference>
<evidence type="ECO:0000259" key="1">
    <source>
        <dbReference type="Pfam" id="PF01609"/>
    </source>
</evidence>
<dbReference type="InterPro" id="IPR014737">
    <property type="entry name" value="Transposase_Tn5-like_C"/>
</dbReference>
<dbReference type="InterPro" id="IPR002559">
    <property type="entry name" value="Transposase_11"/>
</dbReference>
<dbReference type="NCBIfam" id="NF033590">
    <property type="entry name" value="transpos_IS4_3"/>
    <property type="match status" value="1"/>
</dbReference>
<proteinExistence type="predicted"/>
<keyword evidence="4" id="KW-1185">Reference proteome</keyword>
<feature type="domain" description="Transposase Tn5 dimerisation" evidence="2">
    <location>
        <begin position="93"/>
        <end position="168"/>
    </location>
</feature>
<protein>
    <submittedName>
        <fullName evidence="3">IS4 family transposase</fullName>
    </submittedName>
</protein>
<dbReference type="Proteomes" id="UP001254608">
    <property type="component" value="Unassembled WGS sequence"/>
</dbReference>
<evidence type="ECO:0000313" key="3">
    <source>
        <dbReference type="EMBL" id="MDT0498998.1"/>
    </source>
</evidence>
<dbReference type="InterPro" id="IPR003201">
    <property type="entry name" value="Transposase_Tn5"/>
</dbReference>
<dbReference type="InterPro" id="IPR012337">
    <property type="entry name" value="RNaseH-like_sf"/>
</dbReference>
<organism evidence="3 4">
    <name type="scientific">Banduia mediterranea</name>
    <dbReference type="NCBI Taxonomy" id="3075609"/>
    <lineage>
        <taxon>Bacteria</taxon>
        <taxon>Pseudomonadati</taxon>
        <taxon>Pseudomonadota</taxon>
        <taxon>Gammaproteobacteria</taxon>
        <taxon>Nevskiales</taxon>
        <taxon>Algiphilaceae</taxon>
        <taxon>Banduia</taxon>
    </lineage>
</organism>
<dbReference type="InterPro" id="IPR054836">
    <property type="entry name" value="Tn5_transposase"/>
</dbReference>
<dbReference type="Gene3D" id="1.10.740.10">
    <property type="entry name" value="Transferase Inhibitor Protein From Tn5, Chain"/>
    <property type="match status" value="1"/>
</dbReference>
<evidence type="ECO:0000313" key="4">
    <source>
        <dbReference type="Proteomes" id="UP001254608"/>
    </source>
</evidence>
<feature type="domain" description="Transposase IS4-like" evidence="1">
    <location>
        <begin position="13"/>
        <end position="72"/>
    </location>
</feature>
<dbReference type="Pfam" id="PF02281">
    <property type="entry name" value="Dimer_Tnp_Tn5"/>
    <property type="match status" value="1"/>
</dbReference>
<comment type="caution">
    <text evidence="3">The sequence shown here is derived from an EMBL/GenBank/DDBJ whole genome shotgun (WGS) entry which is preliminary data.</text>
</comment>
<dbReference type="EMBL" id="JAVRIC010000032">
    <property type="protein sequence ID" value="MDT0498998.1"/>
    <property type="molecule type" value="Genomic_DNA"/>
</dbReference>
<dbReference type="SUPFAM" id="SSF53098">
    <property type="entry name" value="Ribonuclease H-like"/>
    <property type="match status" value="1"/>
</dbReference>
<name>A0ABU2WM95_9GAMM</name>
<accession>A0ABU2WM95</accession>
<sequence length="170" mass="20002">RRAPAGRRRSGTRYLLLRNRDDLSEAQAQHLDRLRWRIEEYHKAWKSGIGVERQRFQSPENLERMLVITAFLAVRLLQLREHLDAPAESEPMRSCDTVLTPEQWSVLWRSSERRPLPDTPPSLRWACLAIARLGGFANTKRTGRPGWDTLWQGWVRLQERVEGYQMAKQM</sequence>
<evidence type="ECO:0000259" key="2">
    <source>
        <dbReference type="Pfam" id="PF02281"/>
    </source>
</evidence>
<gene>
    <name evidence="3" type="ORF">RM530_16770</name>
</gene>
<feature type="non-terminal residue" evidence="3">
    <location>
        <position position="1"/>
    </location>
</feature>